<dbReference type="GO" id="GO:0005484">
    <property type="term" value="F:SNAP receptor activity"/>
    <property type="evidence" value="ECO:0007669"/>
    <property type="project" value="InterPro"/>
</dbReference>
<dbReference type="Proteomes" id="UP000195602">
    <property type="component" value="Unassembled WGS sequence"/>
</dbReference>
<gene>
    <name evidence="5" type="ORF">A9F13_01g03630</name>
</gene>
<comment type="similarity">
    <text evidence="1">Belongs to the syntaxin family.</text>
</comment>
<organism evidence="5 6">
    <name type="scientific">Clavispora lusitaniae</name>
    <name type="common">Candida lusitaniae</name>
    <dbReference type="NCBI Taxonomy" id="36911"/>
    <lineage>
        <taxon>Eukaryota</taxon>
        <taxon>Fungi</taxon>
        <taxon>Dikarya</taxon>
        <taxon>Ascomycota</taxon>
        <taxon>Saccharomycotina</taxon>
        <taxon>Pichiomycetes</taxon>
        <taxon>Metschnikowiaceae</taxon>
        <taxon>Clavispora</taxon>
    </lineage>
</organism>
<dbReference type="SMART" id="SM00397">
    <property type="entry name" value="t_SNARE"/>
    <property type="match status" value="1"/>
</dbReference>
<keyword evidence="3" id="KW-0472">Membrane</keyword>
<evidence type="ECO:0000256" key="1">
    <source>
        <dbReference type="ARBA" id="ARBA00009063"/>
    </source>
</evidence>
<feature type="domain" description="T-SNARE coiled-coil homology" evidence="4">
    <location>
        <begin position="194"/>
        <end position="256"/>
    </location>
</feature>
<dbReference type="Pfam" id="PF05739">
    <property type="entry name" value="SNARE"/>
    <property type="match status" value="1"/>
</dbReference>
<dbReference type="PANTHER" id="PTHR19957">
    <property type="entry name" value="SYNTAXIN"/>
    <property type="match status" value="1"/>
</dbReference>
<dbReference type="GO" id="GO:0048278">
    <property type="term" value="P:vesicle docking"/>
    <property type="evidence" value="ECO:0007669"/>
    <property type="project" value="TreeGrafter"/>
</dbReference>
<dbReference type="GO" id="GO:0006906">
    <property type="term" value="P:vesicle fusion"/>
    <property type="evidence" value="ECO:0007669"/>
    <property type="project" value="TreeGrafter"/>
</dbReference>
<keyword evidence="3" id="KW-1133">Transmembrane helix</keyword>
<dbReference type="GO" id="GO:0031201">
    <property type="term" value="C:SNARE complex"/>
    <property type="evidence" value="ECO:0007669"/>
    <property type="project" value="TreeGrafter"/>
</dbReference>
<dbReference type="CDD" id="cd15840">
    <property type="entry name" value="SNARE_Qa"/>
    <property type="match status" value="1"/>
</dbReference>
<dbReference type="Gene3D" id="1.20.5.110">
    <property type="match status" value="1"/>
</dbReference>
<dbReference type="GO" id="GO:0012505">
    <property type="term" value="C:endomembrane system"/>
    <property type="evidence" value="ECO:0007669"/>
    <property type="project" value="TreeGrafter"/>
</dbReference>
<dbReference type="KEGG" id="clus:A9F13_01g03630"/>
<name>A0AA91T4E9_CLALS</name>
<sequence length="288" mass="33253">MSFNNAFSKDLENAEDVSSHYKDFPEFESMSQTIDNLLYNINNNQLVSIKNLLSQYEKIVKSTDLESQQKAAKLSKKISEVTSKCTDSFKNVSTNTQGLNDYLKECERNHEDEDTINYLRQKEAISLNLIKTSLHQFQQFQRQFSALQRENVDSTTSRTSPTEEEDGQENGHQQQQQISITYEPINAEELEQQTLLIEEREREIHQIAQDTQEINEIFQNLQGIVQEQQFQIDNIEDNILSYSTDAQGASRELRKAERYQKRAGGRMLCCLFILLGVFGSVILIGLIF</sequence>
<accession>A0AA91T4E9</accession>
<keyword evidence="5" id="KW-0675">Receptor</keyword>
<dbReference type="PROSITE" id="PS00914">
    <property type="entry name" value="SYNTAXIN"/>
    <property type="match status" value="1"/>
</dbReference>
<evidence type="ECO:0000313" key="6">
    <source>
        <dbReference type="Proteomes" id="UP000195602"/>
    </source>
</evidence>
<proteinExistence type="inferred from homology"/>
<dbReference type="InterPro" id="IPR000727">
    <property type="entry name" value="T_SNARE_dom"/>
</dbReference>
<dbReference type="InterPro" id="IPR006011">
    <property type="entry name" value="Syntaxin_N"/>
</dbReference>
<dbReference type="GO" id="GO:0000149">
    <property type="term" value="F:SNARE binding"/>
    <property type="evidence" value="ECO:0007669"/>
    <property type="project" value="TreeGrafter"/>
</dbReference>
<dbReference type="InterPro" id="IPR010989">
    <property type="entry name" value="SNARE"/>
</dbReference>
<dbReference type="Pfam" id="PF14523">
    <property type="entry name" value="Syntaxin_2"/>
    <property type="match status" value="1"/>
</dbReference>
<feature type="transmembrane region" description="Helical" evidence="3">
    <location>
        <begin position="268"/>
        <end position="287"/>
    </location>
</feature>
<keyword evidence="3" id="KW-0812">Transmembrane</keyword>
<comment type="caution">
    <text evidence="5">The sequence shown here is derived from an EMBL/GenBank/DDBJ whole genome shotgun (WGS) entry which is preliminary data.</text>
</comment>
<dbReference type="GO" id="GO:0006886">
    <property type="term" value="P:intracellular protein transport"/>
    <property type="evidence" value="ECO:0007669"/>
    <property type="project" value="InterPro"/>
</dbReference>
<dbReference type="InterPro" id="IPR006012">
    <property type="entry name" value="Syntaxin/epimorphin_CS"/>
</dbReference>
<dbReference type="InterPro" id="IPR045242">
    <property type="entry name" value="Syntaxin"/>
</dbReference>
<evidence type="ECO:0000259" key="4">
    <source>
        <dbReference type="PROSITE" id="PS50192"/>
    </source>
</evidence>
<dbReference type="EMBL" id="LYUB02000001">
    <property type="protein sequence ID" value="OVF10925.1"/>
    <property type="molecule type" value="Genomic_DNA"/>
</dbReference>
<protein>
    <submittedName>
        <fullName evidence="5">SNAP receptor</fullName>
    </submittedName>
</protein>
<dbReference type="AlphaFoldDB" id="A0AA91T4E9"/>
<evidence type="ECO:0000313" key="5">
    <source>
        <dbReference type="EMBL" id="OVF10925.1"/>
    </source>
</evidence>
<feature type="region of interest" description="Disordered" evidence="2">
    <location>
        <begin position="148"/>
        <end position="176"/>
    </location>
</feature>
<dbReference type="GO" id="GO:0006896">
    <property type="term" value="P:Golgi to vacuole transport"/>
    <property type="evidence" value="ECO:0007669"/>
    <property type="project" value="TreeGrafter"/>
</dbReference>
<dbReference type="PANTHER" id="PTHR19957:SF38">
    <property type="entry name" value="LD27581P"/>
    <property type="match status" value="1"/>
</dbReference>
<dbReference type="SUPFAM" id="SSF47661">
    <property type="entry name" value="t-snare proteins"/>
    <property type="match status" value="1"/>
</dbReference>
<evidence type="ECO:0000256" key="3">
    <source>
        <dbReference type="SAM" id="Phobius"/>
    </source>
</evidence>
<dbReference type="PROSITE" id="PS50192">
    <property type="entry name" value="T_SNARE"/>
    <property type="match status" value="1"/>
</dbReference>
<evidence type="ECO:0000256" key="2">
    <source>
        <dbReference type="SAM" id="MobiDB-lite"/>
    </source>
</evidence>
<reference evidence="5 6" key="1">
    <citation type="submission" date="2017-04" db="EMBL/GenBank/DDBJ databases">
        <title>Draft genome of the yeast Clavispora lusitaniae type strain CBS 6936.</title>
        <authorList>
            <person name="Durrens P."/>
            <person name="Klopp C."/>
            <person name="Biteau N."/>
            <person name="Fitton-Ouhabi V."/>
            <person name="Dementhon K."/>
            <person name="Accoceberry I."/>
            <person name="Sherman D.J."/>
            <person name="Noel T."/>
        </authorList>
    </citation>
    <scope>NUCLEOTIDE SEQUENCE [LARGE SCALE GENOMIC DNA]</scope>
    <source>
        <strain evidence="5 6">CBS 6936</strain>
    </source>
</reference>